<evidence type="ECO:0000259" key="7">
    <source>
        <dbReference type="PROSITE" id="PS50011"/>
    </source>
</evidence>
<dbReference type="SUPFAM" id="SSF56112">
    <property type="entry name" value="Protein kinase-like (PK-like)"/>
    <property type="match status" value="1"/>
</dbReference>
<dbReference type="InterPro" id="IPR011009">
    <property type="entry name" value="Kinase-like_dom_sf"/>
</dbReference>
<dbReference type="InterPro" id="IPR008271">
    <property type="entry name" value="Ser/Thr_kinase_AS"/>
</dbReference>
<dbReference type="GO" id="GO:0004674">
    <property type="term" value="F:protein serine/threonine kinase activity"/>
    <property type="evidence" value="ECO:0007669"/>
    <property type="project" value="UniProtKB-KW"/>
</dbReference>
<evidence type="ECO:0000256" key="5">
    <source>
        <dbReference type="ARBA" id="ARBA00022840"/>
    </source>
</evidence>
<reference evidence="8" key="2">
    <citation type="submission" date="2024-08" db="UniProtKB">
        <authorList>
            <consortium name="EnsemblMetazoa"/>
        </authorList>
    </citation>
    <scope>IDENTIFICATION</scope>
</reference>
<dbReference type="PANTHER" id="PTHR24055">
    <property type="entry name" value="MITOGEN-ACTIVATED PROTEIN KINASE"/>
    <property type="match status" value="1"/>
</dbReference>
<evidence type="ECO:0000256" key="4">
    <source>
        <dbReference type="ARBA" id="ARBA00022777"/>
    </source>
</evidence>
<dbReference type="EnsemblMetazoa" id="XM_019913126.1">
    <property type="protein sequence ID" value="XP_019768685.1"/>
    <property type="gene ID" value="LOC109543416"/>
</dbReference>
<feature type="domain" description="Protein kinase" evidence="7">
    <location>
        <begin position="1"/>
        <end position="274"/>
    </location>
</feature>
<keyword evidence="2" id="KW-0808">Transferase</keyword>
<dbReference type="Pfam" id="PF00069">
    <property type="entry name" value="Pkinase"/>
    <property type="match status" value="1"/>
</dbReference>
<evidence type="ECO:0000313" key="9">
    <source>
        <dbReference type="Proteomes" id="UP000019118"/>
    </source>
</evidence>
<dbReference type="PROSITE" id="PS50011">
    <property type="entry name" value="PROTEIN_KINASE_DOM"/>
    <property type="match status" value="1"/>
</dbReference>
<evidence type="ECO:0000256" key="6">
    <source>
        <dbReference type="SAM" id="MobiDB-lite"/>
    </source>
</evidence>
<keyword evidence="3" id="KW-0547">Nucleotide-binding</keyword>
<evidence type="ECO:0000256" key="3">
    <source>
        <dbReference type="ARBA" id="ARBA00022741"/>
    </source>
</evidence>
<evidence type="ECO:0000313" key="8">
    <source>
        <dbReference type="EnsemblMetazoa" id="XP_019768685.1"/>
    </source>
</evidence>
<keyword evidence="9" id="KW-1185">Reference proteome</keyword>
<evidence type="ECO:0000256" key="1">
    <source>
        <dbReference type="ARBA" id="ARBA00022527"/>
    </source>
</evidence>
<dbReference type="Gene3D" id="3.30.200.20">
    <property type="entry name" value="Phosphorylase Kinase, domain 1"/>
    <property type="match status" value="1"/>
</dbReference>
<dbReference type="GeneID" id="109543416"/>
<dbReference type="PROSITE" id="PS00108">
    <property type="entry name" value="PROTEIN_KINASE_ST"/>
    <property type="match status" value="1"/>
</dbReference>
<feature type="region of interest" description="Disordered" evidence="6">
    <location>
        <begin position="399"/>
        <end position="426"/>
    </location>
</feature>
<sequence>MRDEKITFALESSVVKCAEVVAVRKVPFHSNILNIFEYHYYSFSGQVTFMLELMDMSLHDYLENCKKSENQSRGLTEQRAKEYLYQVLRGLEHLHRNGMFHRDVKPENILIKFPSIDGTSLQRLRRCEIIKLADLGAMRGFYSVPPYTEYISTRWYRSPECLLSNGHYGPKMDVWAAGCVFFEMLTLMPLFPGSSEVDQLYKIHNVLGSPSIQFINKLNSWSRNCVIFPKIRGTGLEPLLPQATPQTRGVLELMIEYDPDKRINVRRLLKNPYFDSVRYKFEPTMEGQPRFASYKIPKYGKRRHGDVTAVKPKISKRELVPDEAKRRYHSKGATPSIEIPYYSAATSSGKGKQVTLPLVDHKISRCVDINRVDSSDSNKSGLSRKGGIRKSVELILKSSKNSASSKHSISKEKADPRRFYSKSLPIPRRARSLEARPILSSPEVQNYCKEQ</sequence>
<accession>A0AAR5Q674</accession>
<evidence type="ECO:0000256" key="2">
    <source>
        <dbReference type="ARBA" id="ARBA00022679"/>
    </source>
</evidence>
<dbReference type="Proteomes" id="UP000019118">
    <property type="component" value="Unassembled WGS sequence"/>
</dbReference>
<feature type="compositionally biased region" description="Basic and acidic residues" evidence="6">
    <location>
        <begin position="409"/>
        <end position="418"/>
    </location>
</feature>
<dbReference type="InterPro" id="IPR000719">
    <property type="entry name" value="Prot_kinase_dom"/>
</dbReference>
<organism evidence="8 9">
    <name type="scientific">Dendroctonus ponderosae</name>
    <name type="common">Mountain pine beetle</name>
    <dbReference type="NCBI Taxonomy" id="77166"/>
    <lineage>
        <taxon>Eukaryota</taxon>
        <taxon>Metazoa</taxon>
        <taxon>Ecdysozoa</taxon>
        <taxon>Arthropoda</taxon>
        <taxon>Hexapoda</taxon>
        <taxon>Insecta</taxon>
        <taxon>Pterygota</taxon>
        <taxon>Neoptera</taxon>
        <taxon>Endopterygota</taxon>
        <taxon>Coleoptera</taxon>
        <taxon>Polyphaga</taxon>
        <taxon>Cucujiformia</taxon>
        <taxon>Curculionidae</taxon>
        <taxon>Scolytinae</taxon>
        <taxon>Dendroctonus</taxon>
    </lineage>
</organism>
<reference evidence="9" key="1">
    <citation type="journal article" date="2013" name="Genome Biol.">
        <title>Draft genome of the mountain pine beetle, Dendroctonus ponderosae Hopkins, a major forest pest.</title>
        <authorList>
            <person name="Keeling C.I."/>
            <person name="Yuen M.M."/>
            <person name="Liao N.Y."/>
            <person name="Docking T.R."/>
            <person name="Chan S.K."/>
            <person name="Taylor G.A."/>
            <person name="Palmquist D.L."/>
            <person name="Jackman S.D."/>
            <person name="Nguyen A."/>
            <person name="Li M."/>
            <person name="Henderson H."/>
            <person name="Janes J.K."/>
            <person name="Zhao Y."/>
            <person name="Pandoh P."/>
            <person name="Moore R."/>
            <person name="Sperling F.A."/>
            <person name="Huber D.P."/>
            <person name="Birol I."/>
            <person name="Jones S.J."/>
            <person name="Bohlmann J."/>
        </authorList>
    </citation>
    <scope>NUCLEOTIDE SEQUENCE</scope>
</reference>
<dbReference type="KEGG" id="dpa:109543416"/>
<dbReference type="Gene3D" id="1.10.510.10">
    <property type="entry name" value="Transferase(Phosphotransferase) domain 1"/>
    <property type="match status" value="1"/>
</dbReference>
<dbReference type="FunFam" id="1.10.510.10:FF:000624">
    <property type="entry name" value="Mitogen-activated protein kinase"/>
    <property type="match status" value="1"/>
</dbReference>
<dbReference type="SMART" id="SM00220">
    <property type="entry name" value="S_TKc"/>
    <property type="match status" value="1"/>
</dbReference>
<dbReference type="GO" id="GO:0005524">
    <property type="term" value="F:ATP binding"/>
    <property type="evidence" value="ECO:0007669"/>
    <property type="project" value="UniProtKB-KW"/>
</dbReference>
<keyword evidence="4" id="KW-0418">Kinase</keyword>
<dbReference type="AlphaFoldDB" id="A0AAR5Q674"/>
<proteinExistence type="predicted"/>
<keyword evidence="5" id="KW-0067">ATP-binding</keyword>
<name>A0AAR5Q674_DENPD</name>
<dbReference type="InterPro" id="IPR050117">
    <property type="entry name" value="MAPK"/>
</dbReference>
<protein>
    <recommendedName>
        <fullName evidence="7">Protein kinase domain-containing protein</fullName>
    </recommendedName>
</protein>
<keyword evidence="1" id="KW-0723">Serine/threonine-protein kinase</keyword>